<dbReference type="RefSeq" id="WP_277445222.1">
    <property type="nucleotide sequence ID" value="NZ_JAKOAV010000039.1"/>
</dbReference>
<dbReference type="AlphaFoldDB" id="A0A9X4JUR4"/>
<feature type="transmembrane region" description="Helical" evidence="1">
    <location>
        <begin position="35"/>
        <end position="57"/>
    </location>
</feature>
<dbReference type="Proteomes" id="UP001154312">
    <property type="component" value="Unassembled WGS sequence"/>
</dbReference>
<name>A0A9X4JUR4_9FIRM</name>
<evidence type="ECO:0000256" key="1">
    <source>
        <dbReference type="SAM" id="Phobius"/>
    </source>
</evidence>
<protein>
    <submittedName>
        <fullName evidence="2">Uncharacterized protein</fullName>
    </submittedName>
</protein>
<comment type="caution">
    <text evidence="2">The sequence shown here is derived from an EMBL/GenBank/DDBJ whole genome shotgun (WGS) entry which is preliminary data.</text>
</comment>
<evidence type="ECO:0000313" key="3">
    <source>
        <dbReference type="Proteomes" id="UP001154312"/>
    </source>
</evidence>
<evidence type="ECO:0000313" key="2">
    <source>
        <dbReference type="EMBL" id="MDF9409715.1"/>
    </source>
</evidence>
<proteinExistence type="predicted"/>
<reference evidence="2" key="1">
    <citation type="submission" date="2022-02" db="EMBL/GenBank/DDBJ databases">
        <authorList>
            <person name="Leng L."/>
        </authorList>
    </citation>
    <scope>NUCLEOTIDE SEQUENCE</scope>
    <source>
        <strain evidence="2">JI</strain>
    </source>
</reference>
<gene>
    <name evidence="2" type="ORF">L7E55_15390</name>
</gene>
<keyword evidence="1" id="KW-0472">Membrane</keyword>
<dbReference type="EMBL" id="JAKOAV010000039">
    <property type="protein sequence ID" value="MDF9409715.1"/>
    <property type="molecule type" value="Genomic_DNA"/>
</dbReference>
<keyword evidence="1" id="KW-0812">Transmembrane</keyword>
<organism evidence="2 3">
    <name type="scientific">Pelotomaculum isophthalicicum JI</name>
    <dbReference type="NCBI Taxonomy" id="947010"/>
    <lineage>
        <taxon>Bacteria</taxon>
        <taxon>Bacillati</taxon>
        <taxon>Bacillota</taxon>
        <taxon>Clostridia</taxon>
        <taxon>Eubacteriales</taxon>
        <taxon>Desulfotomaculaceae</taxon>
        <taxon>Pelotomaculum</taxon>
    </lineage>
</organism>
<keyword evidence="3" id="KW-1185">Reference proteome</keyword>
<accession>A0A9X4JUR4</accession>
<keyword evidence="1" id="KW-1133">Transmembrane helix</keyword>
<sequence length="78" mass="8674">MIWLVLGVGLGTLWIKFLAKIPFGGNGHFLGLDYPVMGMIAGQFAILMTLLFFNTFFDKWPLVRKEPVSVSQGNTIAK</sequence>